<evidence type="ECO:0000256" key="5">
    <source>
        <dbReference type="ARBA" id="ARBA00022918"/>
    </source>
</evidence>
<dbReference type="Proteomes" id="UP000235965">
    <property type="component" value="Unassembled WGS sequence"/>
</dbReference>
<reference evidence="9 10" key="1">
    <citation type="submission" date="2017-12" db="EMBL/GenBank/DDBJ databases">
        <title>Hemimetabolous genomes reveal molecular basis of termite eusociality.</title>
        <authorList>
            <person name="Harrison M.C."/>
            <person name="Jongepier E."/>
            <person name="Robertson H.M."/>
            <person name="Arning N."/>
            <person name="Bitard-Feildel T."/>
            <person name="Chao H."/>
            <person name="Childers C.P."/>
            <person name="Dinh H."/>
            <person name="Doddapaneni H."/>
            <person name="Dugan S."/>
            <person name="Gowin J."/>
            <person name="Greiner C."/>
            <person name="Han Y."/>
            <person name="Hu H."/>
            <person name="Hughes D.S.T."/>
            <person name="Huylmans A.-K."/>
            <person name="Kemena C."/>
            <person name="Kremer L.P.M."/>
            <person name="Lee S.L."/>
            <person name="Lopez-Ezquerra A."/>
            <person name="Mallet L."/>
            <person name="Monroy-Kuhn J.M."/>
            <person name="Moser A."/>
            <person name="Murali S.C."/>
            <person name="Muzny D.M."/>
            <person name="Otani S."/>
            <person name="Piulachs M.-D."/>
            <person name="Poelchau M."/>
            <person name="Qu J."/>
            <person name="Schaub F."/>
            <person name="Wada-Katsumata A."/>
            <person name="Worley K.C."/>
            <person name="Xie Q."/>
            <person name="Ylla G."/>
            <person name="Poulsen M."/>
            <person name="Gibbs R.A."/>
            <person name="Schal C."/>
            <person name="Richards S."/>
            <person name="Belles X."/>
            <person name="Korb J."/>
            <person name="Bornberg-Bauer E."/>
        </authorList>
    </citation>
    <scope>NUCLEOTIDE SEQUENCE [LARGE SCALE GENOMIC DNA]</scope>
    <source>
        <tissue evidence="9">Whole body</tissue>
    </source>
</reference>
<feature type="domain" description="Integrase catalytic" evidence="8">
    <location>
        <begin position="651"/>
        <end position="809"/>
    </location>
</feature>
<dbReference type="Gene3D" id="1.10.340.70">
    <property type="match status" value="1"/>
</dbReference>
<dbReference type="FunFam" id="3.10.20.370:FF:000001">
    <property type="entry name" value="Retrovirus-related Pol polyprotein from transposon 17.6-like protein"/>
    <property type="match status" value="1"/>
</dbReference>
<accession>A0A2J7QAW2</accession>
<evidence type="ECO:0000256" key="1">
    <source>
        <dbReference type="ARBA" id="ARBA00012493"/>
    </source>
</evidence>
<sequence length="844" mass="96424">MQLDFSTMSYKFAFDLACQYDFERLDVCSRDLQEFPCSEKDLPRLAAYSSPVSQHESRKLDQLVKSFPNLFSGRLGTVKGMVCELDLLDDRPVRSRPYQCSPPRLKALRDIVNDLLQEGVVRKSISQYASPAFLVPKSSGGYRMVVDYRLLNKKVRFDAFPMPSVELAFSNFQGAKVFSILDLNSAYYQIPLSAKSRKVTAFSTPFGLFEFNKLPMGISVGCQILSRVVDSLFGDLKHRYVYNFMDDLLVYSSTVEQHLVHLEEVFRRLEKAGFTLNRDKMQLVKSKIKFLGHSLSADGVEILSERVDAIREFPPPNNLKAVRRFLGMVGFYGKFVKDFSLLAEPLHALKRKGARFVWGDSQRRAFEALKEAISTPPVLQVPDFSKEFVLVCDASDLAVSAVLNQRYESGLAPIAFASRLLSATERKYSTYEKECLAAVWGCEKFRAYLEHKQFVLHTDNQALSWLLKQVRELGRLGRWILRLASFKFTVVHVPGSANVVADCLTRQFEKPTSDQLFSGLVLQHLPAAFLSIREHQIKDPRCREIYEKIKRRDPEVQNYQLLKDTIVYSPVRARTKKYLVPLDLRPMVLEYFHDSAIGAHLGVAKTFLRISKVFYWPGIRSDVSKYVRSCQSCQKAKPAQNTQVGLHHSQIVTKPLERVFIDFVGPIVRSRRGNVAILVVLDGFSKFVAMYPVRRICSEAVVKALEEGYFPCFGLPQTIVSDNAAVFKSRLFYNTCFSWGIKHITTSPYYPQASQVERFNRNLKVALTVYHHSQHTSWDENLPMLAMAFNSAWHESTGTQPAVLFLGRELNHPLGLRWEFSELDLQRPPADMQVYWGTALQNLR</sequence>
<dbReference type="GO" id="GO:0042575">
    <property type="term" value="C:DNA polymerase complex"/>
    <property type="evidence" value="ECO:0007669"/>
    <property type="project" value="UniProtKB-ARBA"/>
</dbReference>
<dbReference type="AlphaFoldDB" id="A0A2J7QAW2"/>
<dbReference type="PANTHER" id="PTHR37984">
    <property type="entry name" value="PROTEIN CBG26694"/>
    <property type="match status" value="1"/>
</dbReference>
<keyword evidence="6" id="KW-0511">Multifunctional enzyme</keyword>
<dbReference type="FunFam" id="3.30.420.10:FF:000032">
    <property type="entry name" value="Retrovirus-related Pol polyprotein from transposon 297-like Protein"/>
    <property type="match status" value="1"/>
</dbReference>
<protein>
    <recommendedName>
        <fullName evidence="1">RNA-directed DNA polymerase</fullName>
        <ecNumber evidence="1">2.7.7.49</ecNumber>
    </recommendedName>
</protein>
<dbReference type="CDD" id="cd09274">
    <property type="entry name" value="RNase_HI_RT_Ty3"/>
    <property type="match status" value="1"/>
</dbReference>
<dbReference type="InterPro" id="IPR041577">
    <property type="entry name" value="RT_RNaseH_2"/>
</dbReference>
<dbReference type="InterPro" id="IPR050951">
    <property type="entry name" value="Retrovirus_Pol_polyprotein"/>
</dbReference>
<keyword evidence="4" id="KW-0255">Endonuclease</keyword>
<dbReference type="GO" id="GO:0003676">
    <property type="term" value="F:nucleic acid binding"/>
    <property type="evidence" value="ECO:0007669"/>
    <property type="project" value="InterPro"/>
</dbReference>
<dbReference type="InterPro" id="IPR000477">
    <property type="entry name" value="RT_dom"/>
</dbReference>
<dbReference type="Gene3D" id="3.10.10.10">
    <property type="entry name" value="HIV Type 1 Reverse Transcriptase, subunit A, domain 1"/>
    <property type="match status" value="1"/>
</dbReference>
<gene>
    <name evidence="9" type="ORF">B7P43_G15481</name>
</gene>
<proteinExistence type="predicted"/>
<dbReference type="CDD" id="cd01647">
    <property type="entry name" value="RT_LTR"/>
    <property type="match status" value="1"/>
</dbReference>
<dbReference type="Pfam" id="PF17921">
    <property type="entry name" value="Integrase_H2C2"/>
    <property type="match status" value="1"/>
</dbReference>
<dbReference type="InterPro" id="IPR041588">
    <property type="entry name" value="Integrase_H2C2"/>
</dbReference>
<evidence type="ECO:0000259" key="8">
    <source>
        <dbReference type="PROSITE" id="PS50994"/>
    </source>
</evidence>
<dbReference type="EMBL" id="NEVH01016319">
    <property type="protein sequence ID" value="PNF25709.1"/>
    <property type="molecule type" value="Genomic_DNA"/>
</dbReference>
<evidence type="ECO:0000313" key="10">
    <source>
        <dbReference type="Proteomes" id="UP000235965"/>
    </source>
</evidence>
<dbReference type="InterPro" id="IPR001584">
    <property type="entry name" value="Integrase_cat-core"/>
</dbReference>
<dbReference type="FunFam" id="3.30.70.270:FF:000020">
    <property type="entry name" value="Transposon Tf2-6 polyprotein-like Protein"/>
    <property type="match status" value="1"/>
</dbReference>
<dbReference type="InterPro" id="IPR043128">
    <property type="entry name" value="Rev_trsase/Diguanyl_cyclase"/>
</dbReference>
<dbReference type="Pfam" id="PF00665">
    <property type="entry name" value="rve"/>
    <property type="match status" value="1"/>
</dbReference>
<dbReference type="EC" id="2.7.7.49" evidence="1"/>
<evidence type="ECO:0000259" key="7">
    <source>
        <dbReference type="PROSITE" id="PS50878"/>
    </source>
</evidence>
<dbReference type="PANTHER" id="PTHR37984:SF5">
    <property type="entry name" value="PROTEIN NYNRIN-LIKE"/>
    <property type="match status" value="1"/>
</dbReference>
<dbReference type="SUPFAM" id="SSF53098">
    <property type="entry name" value="Ribonuclease H-like"/>
    <property type="match status" value="1"/>
</dbReference>
<feature type="domain" description="Reverse transcriptase" evidence="7">
    <location>
        <begin position="116"/>
        <end position="295"/>
    </location>
</feature>
<dbReference type="FunFam" id="1.10.340.70:FF:000001">
    <property type="entry name" value="Retrovirus-related Pol polyprotein from transposon gypsy-like Protein"/>
    <property type="match status" value="1"/>
</dbReference>
<keyword evidence="10" id="KW-1185">Reference proteome</keyword>
<dbReference type="PROSITE" id="PS50878">
    <property type="entry name" value="RT_POL"/>
    <property type="match status" value="1"/>
</dbReference>
<organism evidence="9 10">
    <name type="scientific">Cryptotermes secundus</name>
    <dbReference type="NCBI Taxonomy" id="105785"/>
    <lineage>
        <taxon>Eukaryota</taxon>
        <taxon>Metazoa</taxon>
        <taxon>Ecdysozoa</taxon>
        <taxon>Arthropoda</taxon>
        <taxon>Hexapoda</taxon>
        <taxon>Insecta</taxon>
        <taxon>Pterygota</taxon>
        <taxon>Neoptera</taxon>
        <taxon>Polyneoptera</taxon>
        <taxon>Dictyoptera</taxon>
        <taxon>Blattodea</taxon>
        <taxon>Blattoidea</taxon>
        <taxon>Termitoidae</taxon>
        <taxon>Kalotermitidae</taxon>
        <taxon>Cryptotermitinae</taxon>
        <taxon>Cryptotermes</taxon>
    </lineage>
</organism>
<dbReference type="Pfam" id="PF17919">
    <property type="entry name" value="RT_RNaseH_2"/>
    <property type="match status" value="1"/>
</dbReference>
<dbReference type="OrthoDB" id="6764494at2759"/>
<dbReference type="InterPro" id="IPR043502">
    <property type="entry name" value="DNA/RNA_pol_sf"/>
</dbReference>
<evidence type="ECO:0000256" key="2">
    <source>
        <dbReference type="ARBA" id="ARBA00022695"/>
    </source>
</evidence>
<keyword evidence="5" id="KW-0695">RNA-directed DNA polymerase</keyword>
<comment type="caution">
    <text evidence="9">The sequence shown here is derived from an EMBL/GenBank/DDBJ whole genome shotgun (WGS) entry which is preliminary data.</text>
</comment>
<dbReference type="InParanoid" id="A0A2J7QAW2"/>
<dbReference type="InterPro" id="IPR012337">
    <property type="entry name" value="RNaseH-like_sf"/>
</dbReference>
<dbReference type="SUPFAM" id="SSF56672">
    <property type="entry name" value="DNA/RNA polymerases"/>
    <property type="match status" value="1"/>
</dbReference>
<evidence type="ECO:0000313" key="9">
    <source>
        <dbReference type="EMBL" id="PNF25709.1"/>
    </source>
</evidence>
<dbReference type="InterPro" id="IPR036397">
    <property type="entry name" value="RNaseH_sf"/>
</dbReference>
<keyword evidence="2" id="KW-0808">Transferase</keyword>
<evidence type="ECO:0000256" key="4">
    <source>
        <dbReference type="ARBA" id="ARBA00022759"/>
    </source>
</evidence>
<evidence type="ECO:0000256" key="3">
    <source>
        <dbReference type="ARBA" id="ARBA00022722"/>
    </source>
</evidence>
<keyword evidence="2" id="KW-0548">Nucleotidyltransferase</keyword>
<dbReference type="GO" id="GO:0004519">
    <property type="term" value="F:endonuclease activity"/>
    <property type="evidence" value="ECO:0007669"/>
    <property type="project" value="UniProtKB-KW"/>
</dbReference>
<keyword evidence="3" id="KW-0540">Nuclease</keyword>
<feature type="non-terminal residue" evidence="9">
    <location>
        <position position="844"/>
    </location>
</feature>
<dbReference type="GO" id="GO:0015074">
    <property type="term" value="P:DNA integration"/>
    <property type="evidence" value="ECO:0007669"/>
    <property type="project" value="InterPro"/>
</dbReference>
<dbReference type="Gene3D" id="3.30.420.10">
    <property type="entry name" value="Ribonuclease H-like superfamily/Ribonuclease H"/>
    <property type="match status" value="1"/>
</dbReference>
<dbReference type="Pfam" id="PF00078">
    <property type="entry name" value="RVT_1"/>
    <property type="match status" value="1"/>
</dbReference>
<dbReference type="PROSITE" id="PS50994">
    <property type="entry name" value="INTEGRASE"/>
    <property type="match status" value="1"/>
</dbReference>
<name>A0A2J7QAW2_9NEOP</name>
<dbReference type="GO" id="GO:0003964">
    <property type="term" value="F:RNA-directed DNA polymerase activity"/>
    <property type="evidence" value="ECO:0007669"/>
    <property type="project" value="UniProtKB-KW"/>
</dbReference>
<keyword evidence="4" id="KW-0378">Hydrolase</keyword>
<dbReference type="Gene3D" id="3.30.70.270">
    <property type="match status" value="2"/>
</dbReference>
<evidence type="ECO:0000256" key="6">
    <source>
        <dbReference type="ARBA" id="ARBA00023268"/>
    </source>
</evidence>
<dbReference type="STRING" id="105785.A0A2J7QAW2"/>